<dbReference type="SMART" id="SM00507">
    <property type="entry name" value="HNHc"/>
    <property type="match status" value="1"/>
</dbReference>
<dbReference type="InterPro" id="IPR003615">
    <property type="entry name" value="HNH_nuc"/>
</dbReference>
<gene>
    <name evidence="3" type="ORF">D3M95_03755</name>
</gene>
<sequence>MTTTPHTTEPTRTDEHTNDTASDLTTHVDVIEASMAAVTDILTTPTAELFHTHRADIIRLLKTISHTDTLYAAFAYAAHEAGISRAAGTTRTSTYLARLLDTSEYQARQWINLGISLYKPPEPPTDNTDGDNTTDGEEDSANNDDDDTDDAQSRADQLAERRRAHEAHQAHLAAQAQARKQARKLSDAKLAEINRELDHLHPSLHTEHHHILFDNATAMATTTTVEDLKLHLRTQVRTLNSSVVDPTADYRARTLVWSPADTHGNIRLTAVLPRTGHALLETLMSPARLAAFDRSRGVNTDEDRRTMAQRRADVFMAMLETWAEDADAATAPRTRGLASLVVALSAKDLTTLPTTNDDAGDGAGDGASAVTSGTAASVATGSISSGAVDSAPVAPHTAESLNAPGMWFPTNTNARLHPIDILRLGLAEHDLGVVVDPDSGRALASARMKRHATVEQKLMLVAEQLCCAYPGCNRAAVDCDVHHIKAWSHGGRTTIDNLTLLCRTHHRMNRDQHDGGAGMGHAEVDPDSGRVGWREARHTHEGLPDLPGAPPPTTSTTAREGSGTVQEQPSRGGSGARPRPHPRLSDTVVVNTSTTASQAPGAKVTDQDWGSTEVQALFDPPQPTRRRSDRAS</sequence>
<feature type="region of interest" description="Disordered" evidence="1">
    <location>
        <begin position="116"/>
        <end position="185"/>
    </location>
</feature>
<dbReference type="Gene3D" id="1.10.30.50">
    <property type="match status" value="1"/>
</dbReference>
<evidence type="ECO:0000256" key="1">
    <source>
        <dbReference type="SAM" id="MobiDB-lite"/>
    </source>
</evidence>
<dbReference type="Pfam" id="PF01844">
    <property type="entry name" value="HNH"/>
    <property type="match status" value="1"/>
</dbReference>
<dbReference type="CDD" id="cd00085">
    <property type="entry name" value="HNHc"/>
    <property type="match status" value="1"/>
</dbReference>
<protein>
    <submittedName>
        <fullName evidence="3">HNH endonuclease</fullName>
    </submittedName>
</protein>
<evidence type="ECO:0000259" key="2">
    <source>
        <dbReference type="SMART" id="SM00507"/>
    </source>
</evidence>
<feature type="compositionally biased region" description="Low complexity" evidence="1">
    <location>
        <begin position="170"/>
        <end position="179"/>
    </location>
</feature>
<feature type="compositionally biased region" description="Basic and acidic residues" evidence="1">
    <location>
        <begin position="9"/>
        <end position="18"/>
    </location>
</feature>
<dbReference type="GO" id="GO:0008270">
    <property type="term" value="F:zinc ion binding"/>
    <property type="evidence" value="ECO:0007669"/>
    <property type="project" value="InterPro"/>
</dbReference>
<feature type="region of interest" description="Disordered" evidence="1">
    <location>
        <begin position="510"/>
        <end position="529"/>
    </location>
</feature>
<dbReference type="GO" id="GO:0003676">
    <property type="term" value="F:nucleic acid binding"/>
    <property type="evidence" value="ECO:0007669"/>
    <property type="project" value="InterPro"/>
</dbReference>
<dbReference type="OrthoDB" id="4398180at2"/>
<comment type="caution">
    <text evidence="3">The sequence shown here is derived from an EMBL/GenBank/DDBJ whole genome shotgun (WGS) entry which is preliminary data.</text>
</comment>
<feature type="region of interest" description="Disordered" evidence="1">
    <location>
        <begin position="1"/>
        <end position="22"/>
    </location>
</feature>
<feature type="compositionally biased region" description="Polar residues" evidence="1">
    <location>
        <begin position="588"/>
        <end position="598"/>
    </location>
</feature>
<keyword evidence="4" id="KW-1185">Reference proteome</keyword>
<feature type="region of interest" description="Disordered" evidence="1">
    <location>
        <begin position="539"/>
        <end position="632"/>
    </location>
</feature>
<dbReference type="InterPro" id="IPR002711">
    <property type="entry name" value="HNH"/>
</dbReference>
<dbReference type="STRING" id="1451189.CFAL_05405"/>
<dbReference type="GO" id="GO:0004519">
    <property type="term" value="F:endonuclease activity"/>
    <property type="evidence" value="ECO:0007669"/>
    <property type="project" value="UniProtKB-KW"/>
</dbReference>
<reference evidence="3 4" key="1">
    <citation type="submission" date="2018-09" db="EMBL/GenBank/DDBJ databases">
        <title>Optimization and identification of Corynebacterium falsenii FN1-14 from fish paste.</title>
        <authorList>
            <person name="Daroonpunt R."/>
            <person name="Tanasupawat S."/>
        </authorList>
    </citation>
    <scope>NUCLEOTIDE SEQUENCE [LARGE SCALE GENOMIC DNA]</scope>
    <source>
        <strain evidence="3 4">FN1-14</strain>
    </source>
</reference>
<evidence type="ECO:0000313" key="3">
    <source>
        <dbReference type="EMBL" id="RIX35636.1"/>
    </source>
</evidence>
<feature type="compositionally biased region" description="Acidic residues" evidence="1">
    <location>
        <begin position="128"/>
        <end position="150"/>
    </location>
</feature>
<keyword evidence="3" id="KW-0378">Hydrolase</keyword>
<dbReference type="AlphaFoldDB" id="A0A418Q819"/>
<dbReference type="EMBL" id="QXJK01000003">
    <property type="protein sequence ID" value="RIX35636.1"/>
    <property type="molecule type" value="Genomic_DNA"/>
</dbReference>
<proteinExistence type="predicted"/>
<keyword evidence="3" id="KW-0540">Nuclease</keyword>
<accession>A0A418Q819</accession>
<evidence type="ECO:0000313" key="4">
    <source>
        <dbReference type="Proteomes" id="UP000285278"/>
    </source>
</evidence>
<feature type="domain" description="HNH nuclease" evidence="2">
    <location>
        <begin position="455"/>
        <end position="507"/>
    </location>
</feature>
<name>A0A418Q819_9CORY</name>
<feature type="compositionally biased region" description="Basic and acidic residues" evidence="1">
    <location>
        <begin position="151"/>
        <end position="169"/>
    </location>
</feature>
<dbReference type="Proteomes" id="UP000285278">
    <property type="component" value="Unassembled WGS sequence"/>
</dbReference>
<keyword evidence="3" id="KW-0255">Endonuclease</keyword>
<organism evidence="3 4">
    <name type="scientific">Corynebacterium falsenii</name>
    <dbReference type="NCBI Taxonomy" id="108486"/>
    <lineage>
        <taxon>Bacteria</taxon>
        <taxon>Bacillati</taxon>
        <taxon>Actinomycetota</taxon>
        <taxon>Actinomycetes</taxon>
        <taxon>Mycobacteriales</taxon>
        <taxon>Corynebacteriaceae</taxon>
        <taxon>Corynebacterium</taxon>
    </lineage>
</organism>